<protein>
    <submittedName>
        <fullName evidence="3">Uncharacterized protein</fullName>
    </submittedName>
</protein>
<feature type="compositionally biased region" description="Polar residues" evidence="1">
    <location>
        <begin position="1"/>
        <end position="20"/>
    </location>
</feature>
<feature type="region of interest" description="Disordered" evidence="1">
    <location>
        <begin position="1"/>
        <end position="48"/>
    </location>
</feature>
<evidence type="ECO:0000313" key="2">
    <source>
        <dbReference type="Proteomes" id="UP000887575"/>
    </source>
</evidence>
<evidence type="ECO:0000313" key="3">
    <source>
        <dbReference type="WBParaSite" id="MBELARI_LOCUS20179"/>
    </source>
</evidence>
<proteinExistence type="predicted"/>
<feature type="compositionally biased region" description="Polar residues" evidence="1">
    <location>
        <begin position="29"/>
        <end position="48"/>
    </location>
</feature>
<sequence length="311" mass="33430">MSNNFGRSSGFRKSTTSSMPNRFPAPSEQMPNTVLLSSTPTVNGGGNVSTSIPNRFSAPSEQMPNPALLSSTLTVNGGGNVSTSMSNLSVASKSTEVKCVDWPENVGRATPMRGEQFGLARDMKVTFNNAKLLKQIVDQNAEKASSLVRELPCSLFRPQSQAGHQPTQVASQPLASNRSAVGGGFHADPDTSFVRSDIAARLRQKLSSDIATGATAPANTQPHVDLLGFKKPRDPVTMTPELSALEQMKNAGLKPGVNPNKVFYERSDSSISPTSTETSRPKRIDTISLELAKMRRLQEIMKAIQISSRIQ</sequence>
<reference evidence="3" key="1">
    <citation type="submission" date="2024-02" db="UniProtKB">
        <authorList>
            <consortium name="WormBaseParasite"/>
        </authorList>
    </citation>
    <scope>IDENTIFICATION</scope>
</reference>
<name>A0AAF3F1D9_9BILA</name>
<dbReference type="AlphaFoldDB" id="A0AAF3F1D9"/>
<organism evidence="2 3">
    <name type="scientific">Mesorhabditis belari</name>
    <dbReference type="NCBI Taxonomy" id="2138241"/>
    <lineage>
        <taxon>Eukaryota</taxon>
        <taxon>Metazoa</taxon>
        <taxon>Ecdysozoa</taxon>
        <taxon>Nematoda</taxon>
        <taxon>Chromadorea</taxon>
        <taxon>Rhabditida</taxon>
        <taxon>Rhabditina</taxon>
        <taxon>Rhabditomorpha</taxon>
        <taxon>Rhabditoidea</taxon>
        <taxon>Rhabditidae</taxon>
        <taxon>Mesorhabditinae</taxon>
        <taxon>Mesorhabditis</taxon>
    </lineage>
</organism>
<accession>A0AAF3F1D9</accession>
<dbReference type="WBParaSite" id="MBELARI_LOCUS20179">
    <property type="protein sequence ID" value="MBELARI_LOCUS20179"/>
    <property type="gene ID" value="MBELARI_LOCUS20179"/>
</dbReference>
<dbReference type="Proteomes" id="UP000887575">
    <property type="component" value="Unassembled WGS sequence"/>
</dbReference>
<evidence type="ECO:0000256" key="1">
    <source>
        <dbReference type="SAM" id="MobiDB-lite"/>
    </source>
</evidence>
<keyword evidence="2" id="KW-1185">Reference proteome</keyword>